<dbReference type="GO" id="GO:0030246">
    <property type="term" value="F:carbohydrate binding"/>
    <property type="evidence" value="ECO:0007669"/>
    <property type="project" value="UniProtKB-ARBA"/>
</dbReference>
<dbReference type="GO" id="GO:0030313">
    <property type="term" value="C:cell envelope"/>
    <property type="evidence" value="ECO:0007669"/>
    <property type="project" value="UniProtKB-SubCell"/>
</dbReference>
<dbReference type="InterPro" id="IPR025997">
    <property type="entry name" value="SBP_2_dom"/>
</dbReference>
<feature type="domain" description="Periplasmic binding protein" evidence="5">
    <location>
        <begin position="48"/>
        <end position="308"/>
    </location>
</feature>
<sequence>MNRKISLAVSASASLFLAVALTGCGQEGGSPSAGGGKEKKKDGKPTVCLIMKSLGNEFFQTMQKGAEEHAQKLGTLELKASGIQNETDIDGQVAAINRCITDQADAIVLAPADSRALVSTLGRAAKAGIKLVNIDVKLDDGALKAAGLDVPFVGPDNAEGSRLSGEVLAKKLGKGGKVVILEGNPGAANAQQRKAGFEEAAKDGGLTVVDSKTAHWETDEAYTVLTNLLTAHPDIQGVMSSNDSMSLGAVKAIGAAKKKGKVVVASFDNIDAIKPYLKDGQVVATVDQFAAKQAADGIDVALKTIDGGKAEAWVKTDVKVVTGADAG</sequence>
<comment type="subcellular location">
    <subcellularLocation>
        <location evidence="1">Cell envelope</location>
    </subcellularLocation>
</comment>
<evidence type="ECO:0000256" key="3">
    <source>
        <dbReference type="ARBA" id="ARBA00022729"/>
    </source>
</evidence>
<dbReference type="Gene3D" id="3.40.50.2300">
    <property type="match status" value="2"/>
</dbReference>
<dbReference type="Proteomes" id="UP000638353">
    <property type="component" value="Unassembled WGS sequence"/>
</dbReference>
<evidence type="ECO:0000256" key="1">
    <source>
        <dbReference type="ARBA" id="ARBA00004196"/>
    </source>
</evidence>
<dbReference type="PROSITE" id="PS51257">
    <property type="entry name" value="PROKAR_LIPOPROTEIN"/>
    <property type="match status" value="1"/>
</dbReference>
<proteinExistence type="inferred from homology"/>
<dbReference type="PANTHER" id="PTHR46847:SF1">
    <property type="entry name" value="D-ALLOSE-BINDING PERIPLASMIC PROTEIN-RELATED"/>
    <property type="match status" value="1"/>
</dbReference>
<dbReference type="Pfam" id="PF13407">
    <property type="entry name" value="Peripla_BP_4"/>
    <property type="match status" value="1"/>
</dbReference>
<dbReference type="CDD" id="cd19970">
    <property type="entry name" value="PBP1_ABC_sugar_binding-like"/>
    <property type="match status" value="1"/>
</dbReference>
<reference evidence="6" key="2">
    <citation type="submission" date="2020-09" db="EMBL/GenBank/DDBJ databases">
        <authorList>
            <person name="Sun Q."/>
            <person name="Ohkuma M."/>
        </authorList>
    </citation>
    <scope>NUCLEOTIDE SEQUENCE</scope>
    <source>
        <strain evidence="6">JCM 4637</strain>
    </source>
</reference>
<evidence type="ECO:0000256" key="4">
    <source>
        <dbReference type="SAM" id="SignalP"/>
    </source>
</evidence>
<keyword evidence="3 4" id="KW-0732">Signal</keyword>
<feature type="signal peptide" evidence="4">
    <location>
        <begin position="1"/>
        <end position="20"/>
    </location>
</feature>
<dbReference type="RefSeq" id="WP_189822807.1">
    <property type="nucleotide sequence ID" value="NZ_BMVC01000003.1"/>
</dbReference>
<dbReference type="EMBL" id="BMVC01000003">
    <property type="protein sequence ID" value="GHC85704.1"/>
    <property type="molecule type" value="Genomic_DNA"/>
</dbReference>
<comment type="caution">
    <text evidence="6">The sequence shown here is derived from an EMBL/GenBank/DDBJ whole genome shotgun (WGS) entry which is preliminary data.</text>
</comment>
<comment type="similarity">
    <text evidence="2">Belongs to the bacterial solute-binding protein 2 family.</text>
</comment>
<evidence type="ECO:0000259" key="5">
    <source>
        <dbReference type="Pfam" id="PF13407"/>
    </source>
</evidence>
<reference evidence="6" key="1">
    <citation type="journal article" date="2014" name="Int. J. Syst. Evol. Microbiol.">
        <title>Complete genome sequence of Corynebacterium casei LMG S-19264T (=DSM 44701T), isolated from a smear-ripened cheese.</title>
        <authorList>
            <consortium name="US DOE Joint Genome Institute (JGI-PGF)"/>
            <person name="Walter F."/>
            <person name="Albersmeier A."/>
            <person name="Kalinowski J."/>
            <person name="Ruckert C."/>
        </authorList>
    </citation>
    <scope>NUCLEOTIDE SEQUENCE</scope>
    <source>
        <strain evidence="6">JCM 4637</strain>
    </source>
</reference>
<name>A0A919C994_9ACTN</name>
<protein>
    <submittedName>
        <fullName evidence="6">Ribose ABC transporter</fullName>
    </submittedName>
</protein>
<dbReference type="SUPFAM" id="SSF53822">
    <property type="entry name" value="Periplasmic binding protein-like I"/>
    <property type="match status" value="1"/>
</dbReference>
<feature type="chain" id="PRO_5038604183" evidence="4">
    <location>
        <begin position="21"/>
        <end position="327"/>
    </location>
</feature>
<evidence type="ECO:0000313" key="6">
    <source>
        <dbReference type="EMBL" id="GHC85704.1"/>
    </source>
</evidence>
<organism evidence="6 7">
    <name type="scientific">Streptomyces finlayi</name>
    <dbReference type="NCBI Taxonomy" id="67296"/>
    <lineage>
        <taxon>Bacteria</taxon>
        <taxon>Bacillati</taxon>
        <taxon>Actinomycetota</taxon>
        <taxon>Actinomycetes</taxon>
        <taxon>Kitasatosporales</taxon>
        <taxon>Streptomycetaceae</taxon>
        <taxon>Streptomyces</taxon>
    </lineage>
</organism>
<evidence type="ECO:0000256" key="2">
    <source>
        <dbReference type="ARBA" id="ARBA00007639"/>
    </source>
</evidence>
<dbReference type="AlphaFoldDB" id="A0A919C994"/>
<dbReference type="InterPro" id="IPR028082">
    <property type="entry name" value="Peripla_BP_I"/>
</dbReference>
<evidence type="ECO:0000313" key="7">
    <source>
        <dbReference type="Proteomes" id="UP000638353"/>
    </source>
</evidence>
<gene>
    <name evidence="6" type="ORF">GCM10010334_16100</name>
</gene>
<accession>A0A919C994</accession>
<dbReference type="PANTHER" id="PTHR46847">
    <property type="entry name" value="D-ALLOSE-BINDING PERIPLASMIC PROTEIN-RELATED"/>
    <property type="match status" value="1"/>
</dbReference>